<evidence type="ECO:0000313" key="1">
    <source>
        <dbReference type="EMBL" id="EAS33372.2"/>
    </source>
</evidence>
<dbReference type="RefSeq" id="XP_001244955.2">
    <property type="nucleotide sequence ID" value="XM_001244954.2"/>
</dbReference>
<dbReference type="KEGG" id="cim:CIMG_04396"/>
<keyword evidence="2" id="KW-1185">Reference proteome</keyword>
<protein>
    <submittedName>
        <fullName evidence="1">Uncharacterized protein</fullName>
    </submittedName>
</protein>
<dbReference type="GeneID" id="4562661"/>
<dbReference type="EMBL" id="GG704914">
    <property type="protein sequence ID" value="EAS33372.2"/>
    <property type="molecule type" value="Genomic_DNA"/>
</dbReference>
<dbReference type="Proteomes" id="UP000001261">
    <property type="component" value="Unassembled WGS sequence"/>
</dbReference>
<accession>A0A0E1S3A1</accession>
<proteinExistence type="predicted"/>
<reference evidence="2" key="1">
    <citation type="journal article" date="2009" name="Genome Res.">
        <title>Comparative genomic analyses of the human fungal pathogens Coccidioides and their relatives.</title>
        <authorList>
            <person name="Sharpton T.J."/>
            <person name="Stajich J.E."/>
            <person name="Rounsley S.D."/>
            <person name="Gardner M.J."/>
            <person name="Wortman J.R."/>
            <person name="Jordar V.S."/>
            <person name="Maiti R."/>
            <person name="Kodira C.D."/>
            <person name="Neafsey D.E."/>
            <person name="Zeng Q."/>
            <person name="Hung C.-Y."/>
            <person name="McMahan C."/>
            <person name="Muszewska A."/>
            <person name="Grynberg M."/>
            <person name="Mandel M.A."/>
            <person name="Kellner E.M."/>
            <person name="Barker B.M."/>
            <person name="Galgiani J.N."/>
            <person name="Orbach M.J."/>
            <person name="Kirkland T.N."/>
            <person name="Cole G.T."/>
            <person name="Henn M.R."/>
            <person name="Birren B.W."/>
            <person name="Taylor J.W."/>
        </authorList>
    </citation>
    <scope>NUCLEOTIDE SEQUENCE [LARGE SCALE GENOMIC DNA]</scope>
    <source>
        <strain evidence="2">RS</strain>
    </source>
</reference>
<reference evidence="2" key="2">
    <citation type="journal article" date="2010" name="Genome Res.">
        <title>Population genomic sequencing of Coccidioides fungi reveals recent hybridization and transposon control.</title>
        <authorList>
            <person name="Neafsey D.E."/>
            <person name="Barker B.M."/>
            <person name="Sharpton T.J."/>
            <person name="Stajich J.E."/>
            <person name="Park D.J."/>
            <person name="Whiston E."/>
            <person name="Hung C.-Y."/>
            <person name="McMahan C."/>
            <person name="White J."/>
            <person name="Sykes S."/>
            <person name="Heiman D."/>
            <person name="Young S."/>
            <person name="Zeng Q."/>
            <person name="Abouelleil A."/>
            <person name="Aftuck L."/>
            <person name="Bessette D."/>
            <person name="Brown A."/>
            <person name="FitzGerald M."/>
            <person name="Lui A."/>
            <person name="Macdonald J.P."/>
            <person name="Priest M."/>
            <person name="Orbach M.J."/>
            <person name="Galgiani J.N."/>
            <person name="Kirkland T.N."/>
            <person name="Cole G.T."/>
            <person name="Birren B.W."/>
            <person name="Henn M.R."/>
            <person name="Taylor J.W."/>
            <person name="Rounsley S.D."/>
        </authorList>
    </citation>
    <scope>GENOME REANNOTATION</scope>
    <source>
        <strain evidence="2">RS</strain>
    </source>
</reference>
<dbReference type="OMA" id="ATGSWER"/>
<evidence type="ECO:0000313" key="2">
    <source>
        <dbReference type="Proteomes" id="UP000001261"/>
    </source>
</evidence>
<organism evidence="1 2">
    <name type="scientific">Coccidioides immitis (strain RS)</name>
    <name type="common">Valley fever fungus</name>
    <dbReference type="NCBI Taxonomy" id="246410"/>
    <lineage>
        <taxon>Eukaryota</taxon>
        <taxon>Fungi</taxon>
        <taxon>Dikarya</taxon>
        <taxon>Ascomycota</taxon>
        <taxon>Pezizomycotina</taxon>
        <taxon>Eurotiomycetes</taxon>
        <taxon>Eurotiomycetidae</taxon>
        <taxon>Onygenales</taxon>
        <taxon>Onygenaceae</taxon>
        <taxon>Coccidioides</taxon>
    </lineage>
</organism>
<sequence length="107" mass="11575">MSLVNNDDNKAAAGGYLDLAPFFPLLSPPVSRSKKEIPVQSGCLKEKVKIFGFTGAIAAHVGFVRLIPATGSWAEESHLERRKRASEPAAKIRAKMAKGSLTPYFMS</sequence>
<dbReference type="VEuPathDB" id="FungiDB:CIMG_04396"/>
<name>A0A0E1S3A1_COCIM</name>
<dbReference type="InParanoid" id="A0A0E1S3A1"/>
<dbReference type="AlphaFoldDB" id="A0A0E1S3A1"/>
<gene>
    <name evidence="1" type="ORF">CIMG_04396</name>
</gene>